<reference evidence="1 2" key="1">
    <citation type="journal article" date="2021" name="BMC Genomics">
        <title>Datura genome reveals duplications of psychoactive alkaloid biosynthetic genes and high mutation rate following tissue culture.</title>
        <authorList>
            <person name="Rajewski A."/>
            <person name="Carter-House D."/>
            <person name="Stajich J."/>
            <person name="Litt A."/>
        </authorList>
    </citation>
    <scope>NUCLEOTIDE SEQUENCE [LARGE SCALE GENOMIC DNA]</scope>
    <source>
        <strain evidence="1">AR-01</strain>
    </source>
</reference>
<accession>A0ABS8RTA9</accession>
<name>A0ABS8RTA9_DATST</name>
<sequence>MSSLFLDEFGLGFVNFLFLVNVGNNSWPLGHLCCVASPLAPKQWRLAPIHVLDLGRVAWMDAEKCCCHAHVIALKEGHAAPGLMTVCGCLAHGSANVVRTSIFASFDPTSSHLINKP</sequence>
<organism evidence="1 2">
    <name type="scientific">Datura stramonium</name>
    <name type="common">Jimsonweed</name>
    <name type="synonym">Common thornapple</name>
    <dbReference type="NCBI Taxonomy" id="4076"/>
    <lineage>
        <taxon>Eukaryota</taxon>
        <taxon>Viridiplantae</taxon>
        <taxon>Streptophyta</taxon>
        <taxon>Embryophyta</taxon>
        <taxon>Tracheophyta</taxon>
        <taxon>Spermatophyta</taxon>
        <taxon>Magnoliopsida</taxon>
        <taxon>eudicotyledons</taxon>
        <taxon>Gunneridae</taxon>
        <taxon>Pentapetalae</taxon>
        <taxon>asterids</taxon>
        <taxon>lamiids</taxon>
        <taxon>Solanales</taxon>
        <taxon>Solanaceae</taxon>
        <taxon>Solanoideae</taxon>
        <taxon>Datureae</taxon>
        <taxon>Datura</taxon>
    </lineage>
</organism>
<comment type="caution">
    <text evidence="1">The sequence shown here is derived from an EMBL/GenBank/DDBJ whole genome shotgun (WGS) entry which is preliminary data.</text>
</comment>
<evidence type="ECO:0000313" key="1">
    <source>
        <dbReference type="EMBL" id="MCD7449957.1"/>
    </source>
</evidence>
<dbReference type="EMBL" id="JACEIK010000112">
    <property type="protein sequence ID" value="MCD7449957.1"/>
    <property type="molecule type" value="Genomic_DNA"/>
</dbReference>
<protein>
    <submittedName>
        <fullName evidence="1">Uncharacterized protein</fullName>
    </submittedName>
</protein>
<keyword evidence="2" id="KW-1185">Reference proteome</keyword>
<gene>
    <name evidence="1" type="ORF">HAX54_002674</name>
</gene>
<evidence type="ECO:0000313" key="2">
    <source>
        <dbReference type="Proteomes" id="UP000823775"/>
    </source>
</evidence>
<dbReference type="Proteomes" id="UP000823775">
    <property type="component" value="Unassembled WGS sequence"/>
</dbReference>
<proteinExistence type="predicted"/>